<evidence type="ECO:0000256" key="2">
    <source>
        <dbReference type="ARBA" id="ARBA00007758"/>
    </source>
</evidence>
<sequence>MKRYLPLIIFVALAGLLSYGLRLNPRDIPSPLIGKPAPVFTLDRLEASKRGEKFHAKSLLGQPWVLNVWASWCSACVVEHPVLNRWQSKLGVPLVGMAYKDSDDDSQKWLAARGNPYTVVIADRDGRVGIDFGVYGVPETFVIDAQGTIVLKHTGPVSDDVFADKIMPALQQARRNQAGVK</sequence>
<protein>
    <submittedName>
        <fullName evidence="7">DsbE family thiol:disulfide interchange protein</fullName>
    </submittedName>
</protein>
<dbReference type="InterPro" id="IPR036249">
    <property type="entry name" value="Thioredoxin-like_sf"/>
</dbReference>
<organism evidence="7 8">
    <name type="scientific">Chitinibacter bivalviorum</name>
    <dbReference type="NCBI Taxonomy" id="2739434"/>
    <lineage>
        <taxon>Bacteria</taxon>
        <taxon>Pseudomonadati</taxon>
        <taxon>Pseudomonadota</taxon>
        <taxon>Betaproteobacteria</taxon>
        <taxon>Neisseriales</taxon>
        <taxon>Chitinibacteraceae</taxon>
        <taxon>Chitinibacter</taxon>
    </lineage>
</organism>
<keyword evidence="4" id="KW-1015">Disulfide bond</keyword>
<evidence type="ECO:0000256" key="5">
    <source>
        <dbReference type="ARBA" id="ARBA00023284"/>
    </source>
</evidence>
<dbReference type="CDD" id="cd03010">
    <property type="entry name" value="TlpA_like_DsbE"/>
    <property type="match status" value="1"/>
</dbReference>
<dbReference type="PROSITE" id="PS51352">
    <property type="entry name" value="THIOREDOXIN_2"/>
    <property type="match status" value="1"/>
</dbReference>
<dbReference type="Gene3D" id="3.40.30.10">
    <property type="entry name" value="Glutaredoxin"/>
    <property type="match status" value="1"/>
</dbReference>
<dbReference type="AlphaFoldDB" id="A0A7H9BGM0"/>
<dbReference type="Proteomes" id="UP000509597">
    <property type="component" value="Chromosome"/>
</dbReference>
<feature type="domain" description="Thioredoxin" evidence="6">
    <location>
        <begin position="31"/>
        <end position="172"/>
    </location>
</feature>
<dbReference type="EMBL" id="CP058627">
    <property type="protein sequence ID" value="QLG87757.1"/>
    <property type="molecule type" value="Genomic_DNA"/>
</dbReference>
<accession>A0A7H9BGM0</accession>
<reference evidence="7 8" key="1">
    <citation type="submission" date="2020-07" db="EMBL/GenBank/DDBJ databases">
        <title>Complete genome sequence of Chitinibacter sp. 2T18.</title>
        <authorList>
            <person name="Bae J.-W."/>
            <person name="Choi J.-W."/>
        </authorList>
    </citation>
    <scope>NUCLEOTIDE SEQUENCE [LARGE SCALE GENOMIC DNA]</scope>
    <source>
        <strain evidence="7 8">2T18</strain>
    </source>
</reference>
<evidence type="ECO:0000256" key="3">
    <source>
        <dbReference type="ARBA" id="ARBA00022748"/>
    </source>
</evidence>
<comment type="subcellular location">
    <subcellularLocation>
        <location evidence="1">Cell envelope</location>
    </subcellularLocation>
</comment>
<dbReference type="KEGG" id="chiz:HQ393_05515"/>
<dbReference type="Pfam" id="PF08534">
    <property type="entry name" value="Redoxin"/>
    <property type="match status" value="1"/>
</dbReference>
<dbReference type="InterPro" id="IPR004799">
    <property type="entry name" value="Periplasmic_diS_OxRdtase_DsbE"/>
</dbReference>
<evidence type="ECO:0000256" key="1">
    <source>
        <dbReference type="ARBA" id="ARBA00004196"/>
    </source>
</evidence>
<dbReference type="NCBIfam" id="TIGR00385">
    <property type="entry name" value="dsbE"/>
    <property type="match status" value="1"/>
</dbReference>
<evidence type="ECO:0000313" key="8">
    <source>
        <dbReference type="Proteomes" id="UP000509597"/>
    </source>
</evidence>
<keyword evidence="8" id="KW-1185">Reference proteome</keyword>
<dbReference type="RefSeq" id="WP_179357837.1">
    <property type="nucleotide sequence ID" value="NZ_CP058627.1"/>
</dbReference>
<keyword evidence="3" id="KW-0201">Cytochrome c-type biogenesis</keyword>
<keyword evidence="5" id="KW-0676">Redox-active center</keyword>
<dbReference type="SUPFAM" id="SSF52833">
    <property type="entry name" value="Thioredoxin-like"/>
    <property type="match status" value="1"/>
</dbReference>
<dbReference type="GO" id="GO:0017004">
    <property type="term" value="P:cytochrome complex assembly"/>
    <property type="evidence" value="ECO:0007669"/>
    <property type="project" value="UniProtKB-KW"/>
</dbReference>
<dbReference type="GO" id="GO:0030288">
    <property type="term" value="C:outer membrane-bounded periplasmic space"/>
    <property type="evidence" value="ECO:0007669"/>
    <property type="project" value="InterPro"/>
</dbReference>
<dbReference type="PANTHER" id="PTHR42852:SF6">
    <property type="entry name" value="THIOL:DISULFIDE INTERCHANGE PROTEIN DSBE"/>
    <property type="match status" value="1"/>
</dbReference>
<evidence type="ECO:0000313" key="7">
    <source>
        <dbReference type="EMBL" id="QLG87757.1"/>
    </source>
</evidence>
<name>A0A7H9BGM0_9NEIS</name>
<dbReference type="InterPro" id="IPR013740">
    <property type="entry name" value="Redoxin"/>
</dbReference>
<gene>
    <name evidence="7" type="ORF">HQ393_05515</name>
</gene>
<proteinExistence type="inferred from homology"/>
<dbReference type="InterPro" id="IPR013766">
    <property type="entry name" value="Thioredoxin_domain"/>
</dbReference>
<comment type="similarity">
    <text evidence="2">Belongs to the thioredoxin family. DsbE subfamily.</text>
</comment>
<dbReference type="GO" id="GO:0015036">
    <property type="term" value="F:disulfide oxidoreductase activity"/>
    <property type="evidence" value="ECO:0007669"/>
    <property type="project" value="InterPro"/>
</dbReference>
<evidence type="ECO:0000256" key="4">
    <source>
        <dbReference type="ARBA" id="ARBA00023157"/>
    </source>
</evidence>
<evidence type="ECO:0000259" key="6">
    <source>
        <dbReference type="PROSITE" id="PS51352"/>
    </source>
</evidence>
<dbReference type="InterPro" id="IPR050553">
    <property type="entry name" value="Thioredoxin_ResA/DsbE_sf"/>
</dbReference>
<dbReference type="PANTHER" id="PTHR42852">
    <property type="entry name" value="THIOL:DISULFIDE INTERCHANGE PROTEIN DSBE"/>
    <property type="match status" value="1"/>
</dbReference>